<dbReference type="PANTHER" id="PTHR31612:SF2">
    <property type="entry name" value="MULTIVESICULAR BODY SUBUNIT 12A"/>
    <property type="match status" value="1"/>
</dbReference>
<feature type="non-terminal residue" evidence="15">
    <location>
        <position position="271"/>
    </location>
</feature>
<gene>
    <name evidence="15" type="primary">Mvb12a</name>
    <name evidence="15" type="ORF">BUCCAP_R14560</name>
</gene>
<evidence type="ECO:0000256" key="7">
    <source>
        <dbReference type="ARBA" id="ARBA00022753"/>
    </source>
</evidence>
<dbReference type="InterPro" id="IPR040335">
    <property type="entry name" value="MVB12A"/>
</dbReference>
<organism evidence="15 16">
    <name type="scientific">Bucco capensis</name>
    <name type="common">collared puffbird</name>
    <dbReference type="NCBI Taxonomy" id="135168"/>
    <lineage>
        <taxon>Eukaryota</taxon>
        <taxon>Metazoa</taxon>
        <taxon>Chordata</taxon>
        <taxon>Craniata</taxon>
        <taxon>Vertebrata</taxon>
        <taxon>Euteleostomi</taxon>
        <taxon>Archelosauria</taxon>
        <taxon>Archosauria</taxon>
        <taxon>Dinosauria</taxon>
        <taxon>Saurischia</taxon>
        <taxon>Theropoda</taxon>
        <taxon>Coelurosauria</taxon>
        <taxon>Aves</taxon>
        <taxon>Neognathae</taxon>
        <taxon>Neoaves</taxon>
        <taxon>Telluraves</taxon>
        <taxon>Coraciimorphae</taxon>
        <taxon>Piciformes</taxon>
        <taxon>Bucconidae</taxon>
        <taxon>Bucco</taxon>
    </lineage>
</organism>
<dbReference type="GO" id="GO:0015031">
    <property type="term" value="P:protein transport"/>
    <property type="evidence" value="ECO:0007669"/>
    <property type="project" value="UniProtKB-KW"/>
</dbReference>
<comment type="subcellular location">
    <subcellularLocation>
        <location evidence="1">Cytoplasm</location>
    </subcellularLocation>
    <subcellularLocation>
        <location evidence="2">Late endosome membrane</location>
        <topology evidence="2">Peripheral membrane protein</topology>
    </subcellularLocation>
</comment>
<dbReference type="Pfam" id="PF10240">
    <property type="entry name" value="DUF2464"/>
    <property type="match status" value="1"/>
</dbReference>
<keyword evidence="9" id="KW-0729">SH3-binding</keyword>
<feature type="domain" description="MABP" evidence="14">
    <location>
        <begin position="7"/>
        <end position="148"/>
    </location>
</feature>
<evidence type="ECO:0000256" key="8">
    <source>
        <dbReference type="ARBA" id="ARBA00022927"/>
    </source>
</evidence>
<evidence type="ECO:0000256" key="12">
    <source>
        <dbReference type="ARBA" id="ARBA00033024"/>
    </source>
</evidence>
<dbReference type="GO" id="GO:0032510">
    <property type="term" value="P:endosome to lysosome transport via multivesicular body sorting pathway"/>
    <property type="evidence" value="ECO:0007669"/>
    <property type="project" value="TreeGrafter"/>
</dbReference>
<evidence type="ECO:0000256" key="6">
    <source>
        <dbReference type="ARBA" id="ARBA00022490"/>
    </source>
</evidence>
<dbReference type="AlphaFoldDB" id="A0A7K9HII8"/>
<dbReference type="PROSITE" id="PS51497">
    <property type="entry name" value="UMA"/>
    <property type="match status" value="1"/>
</dbReference>
<proteinExistence type="inferred from homology"/>
<feature type="domain" description="UMA" evidence="13">
    <location>
        <begin position="215"/>
        <end position="264"/>
    </location>
</feature>
<protein>
    <recommendedName>
        <fullName evidence="4">Multivesicular body subunit 12A</fullName>
    </recommendedName>
    <alternativeName>
        <fullName evidence="12">ESCRT-I complex subunit MVB12A</fullName>
    </alternativeName>
    <alternativeName>
        <fullName evidence="11">Protein FAM125A</fullName>
    </alternativeName>
</protein>
<keyword evidence="6" id="KW-0963">Cytoplasm</keyword>
<evidence type="ECO:0000259" key="14">
    <source>
        <dbReference type="PROSITE" id="PS51498"/>
    </source>
</evidence>
<reference evidence="15 16" key="1">
    <citation type="submission" date="2019-09" db="EMBL/GenBank/DDBJ databases">
        <title>Bird 10,000 Genomes (B10K) Project - Family phase.</title>
        <authorList>
            <person name="Zhang G."/>
        </authorList>
    </citation>
    <scope>NUCLEOTIDE SEQUENCE [LARGE SCALE GENOMIC DNA]</scope>
    <source>
        <strain evidence="15">B10K-DU-001-16</strain>
        <tissue evidence="15">Muscle</tissue>
    </source>
</reference>
<sequence>MAAAQGQAPLTGVGLVAAPEAAPEGWSVLTLTVEGTAANLGKGFGHKGGGYLCVRSAGDESCPAPVVTDVQVLSERSPQPSGYSRVPEFPEPRPGICRKKLLYVRMLPVESTETAVLELQLSSKSRAIPQYLRIGELGHFALWCKKGAVGKVNPPPVPKPRSIGLGLKQLTLQDTEEQHSSKPGAILLCPRSPLARGSSSKAGAEQEASYGLSAMDGIPFTLHPSFETKLSSSSNVLLMDLNIKSLADIEREYNYGFVVERTAAARLPPRL</sequence>
<dbReference type="GO" id="GO:0042058">
    <property type="term" value="P:regulation of epidermal growth factor receptor signaling pathway"/>
    <property type="evidence" value="ECO:0007669"/>
    <property type="project" value="TreeGrafter"/>
</dbReference>
<keyword evidence="5" id="KW-0813">Transport</keyword>
<feature type="non-terminal residue" evidence="15">
    <location>
        <position position="1"/>
    </location>
</feature>
<dbReference type="GO" id="GO:0005829">
    <property type="term" value="C:cytosol"/>
    <property type="evidence" value="ECO:0007669"/>
    <property type="project" value="TreeGrafter"/>
</dbReference>
<dbReference type="GO" id="GO:0000813">
    <property type="term" value="C:ESCRT I complex"/>
    <property type="evidence" value="ECO:0007669"/>
    <property type="project" value="InterPro"/>
</dbReference>
<evidence type="ECO:0000256" key="11">
    <source>
        <dbReference type="ARBA" id="ARBA00033002"/>
    </source>
</evidence>
<evidence type="ECO:0000259" key="13">
    <source>
        <dbReference type="PROSITE" id="PS51497"/>
    </source>
</evidence>
<evidence type="ECO:0000256" key="1">
    <source>
        <dbReference type="ARBA" id="ARBA00004496"/>
    </source>
</evidence>
<dbReference type="GO" id="GO:0031902">
    <property type="term" value="C:late endosome membrane"/>
    <property type="evidence" value="ECO:0007669"/>
    <property type="project" value="UniProtKB-SubCell"/>
</dbReference>
<dbReference type="InterPro" id="IPR023340">
    <property type="entry name" value="UMA"/>
</dbReference>
<comment type="caution">
    <text evidence="15">The sequence shown here is derived from an EMBL/GenBank/DDBJ whole genome shotgun (WGS) entry which is preliminary data.</text>
</comment>
<dbReference type="EMBL" id="VWZO01007160">
    <property type="protein sequence ID" value="NXH13547.1"/>
    <property type="molecule type" value="Genomic_DNA"/>
</dbReference>
<evidence type="ECO:0000256" key="2">
    <source>
        <dbReference type="ARBA" id="ARBA00004633"/>
    </source>
</evidence>
<evidence type="ECO:0000256" key="3">
    <source>
        <dbReference type="ARBA" id="ARBA00010432"/>
    </source>
</evidence>
<dbReference type="GO" id="GO:0017124">
    <property type="term" value="F:SH3 domain binding"/>
    <property type="evidence" value="ECO:0007669"/>
    <property type="project" value="UniProtKB-KW"/>
</dbReference>
<evidence type="ECO:0000313" key="16">
    <source>
        <dbReference type="Proteomes" id="UP000534107"/>
    </source>
</evidence>
<keyword evidence="16" id="KW-1185">Reference proteome</keyword>
<dbReference type="Gene3D" id="2.100.10.50">
    <property type="match status" value="1"/>
</dbReference>
<dbReference type="PANTHER" id="PTHR31612">
    <property type="entry name" value="MULTIVESICULAR BODY SUBUNIT 12A"/>
    <property type="match status" value="1"/>
</dbReference>
<name>A0A7K9HII8_9PICI</name>
<dbReference type="GO" id="GO:0019075">
    <property type="term" value="P:virus maturation"/>
    <property type="evidence" value="ECO:0007669"/>
    <property type="project" value="TreeGrafter"/>
</dbReference>
<keyword evidence="8" id="KW-0653">Protein transport</keyword>
<dbReference type="InterPro" id="IPR023341">
    <property type="entry name" value="MABP"/>
</dbReference>
<dbReference type="InterPro" id="IPR018798">
    <property type="entry name" value="MVB12A/B"/>
</dbReference>
<dbReference type="OrthoDB" id="6021306at2759"/>
<comment type="similarity">
    <text evidence="3">Belongs to the MVB12 family.</text>
</comment>
<evidence type="ECO:0000313" key="15">
    <source>
        <dbReference type="EMBL" id="NXH13547.1"/>
    </source>
</evidence>
<evidence type="ECO:0000256" key="4">
    <source>
        <dbReference type="ARBA" id="ARBA00017653"/>
    </source>
</evidence>
<evidence type="ECO:0000256" key="5">
    <source>
        <dbReference type="ARBA" id="ARBA00022448"/>
    </source>
</evidence>
<keyword evidence="10" id="KW-0472">Membrane</keyword>
<accession>A0A7K9HII8</accession>
<dbReference type="PROSITE" id="PS51498">
    <property type="entry name" value="MABP"/>
    <property type="match status" value="1"/>
</dbReference>
<keyword evidence="7" id="KW-0967">Endosome</keyword>
<evidence type="ECO:0000256" key="10">
    <source>
        <dbReference type="ARBA" id="ARBA00023136"/>
    </source>
</evidence>
<dbReference type="Proteomes" id="UP000534107">
    <property type="component" value="Unassembled WGS sequence"/>
</dbReference>
<dbReference type="GO" id="GO:0046755">
    <property type="term" value="P:viral budding"/>
    <property type="evidence" value="ECO:0007669"/>
    <property type="project" value="TreeGrafter"/>
</dbReference>
<evidence type="ECO:0000256" key="9">
    <source>
        <dbReference type="ARBA" id="ARBA00023036"/>
    </source>
</evidence>
<dbReference type="GO" id="GO:0032801">
    <property type="term" value="P:receptor catabolic process"/>
    <property type="evidence" value="ECO:0007669"/>
    <property type="project" value="TreeGrafter"/>
</dbReference>